<comment type="caution">
    <text evidence="2">The sequence shown here is derived from an EMBL/GenBank/DDBJ whole genome shotgun (WGS) entry which is preliminary data.</text>
</comment>
<evidence type="ECO:0000256" key="1">
    <source>
        <dbReference type="SAM" id="SignalP"/>
    </source>
</evidence>
<organism evidence="2 3">
    <name type="scientific">Plantactinospora veratri</name>
    <dbReference type="NCBI Taxonomy" id="1436122"/>
    <lineage>
        <taxon>Bacteria</taxon>
        <taxon>Bacillati</taxon>
        <taxon>Actinomycetota</taxon>
        <taxon>Actinomycetes</taxon>
        <taxon>Micromonosporales</taxon>
        <taxon>Micromonosporaceae</taxon>
        <taxon>Plantactinospora</taxon>
    </lineage>
</organism>
<keyword evidence="3" id="KW-1185">Reference proteome</keyword>
<reference evidence="2 3" key="1">
    <citation type="submission" date="2024-01" db="EMBL/GenBank/DDBJ databases">
        <title>Genome insights into Plantactinospora veratri sp. nov.</title>
        <authorList>
            <person name="Wang L."/>
        </authorList>
    </citation>
    <scope>NUCLEOTIDE SEQUENCE [LARGE SCALE GENOMIC DNA]</scope>
    <source>
        <strain evidence="2 3">NEAU-FHS4</strain>
    </source>
</reference>
<feature type="chain" id="PRO_5046119797" evidence="1">
    <location>
        <begin position="28"/>
        <end position="371"/>
    </location>
</feature>
<keyword evidence="1" id="KW-0732">Signal</keyword>
<evidence type="ECO:0000313" key="2">
    <source>
        <dbReference type="EMBL" id="MEE6309108.1"/>
    </source>
</evidence>
<proteinExistence type="predicted"/>
<accession>A0ABU7SGM5</accession>
<dbReference type="RefSeq" id="WP_331209388.1">
    <property type="nucleotide sequence ID" value="NZ_JAZGQL010000014.1"/>
</dbReference>
<gene>
    <name evidence="2" type="ORF">V1634_19915</name>
</gene>
<evidence type="ECO:0000313" key="3">
    <source>
        <dbReference type="Proteomes" id="UP001339911"/>
    </source>
</evidence>
<name>A0ABU7SGM5_9ACTN</name>
<feature type="signal peptide" evidence="1">
    <location>
        <begin position="1"/>
        <end position="27"/>
    </location>
</feature>
<dbReference type="Gene3D" id="2.60.40.3440">
    <property type="match status" value="1"/>
</dbReference>
<dbReference type="InterPro" id="IPR028994">
    <property type="entry name" value="Integrin_alpha_N"/>
</dbReference>
<dbReference type="SUPFAM" id="SSF69318">
    <property type="entry name" value="Integrin alpha N-terminal domain"/>
    <property type="match status" value="1"/>
</dbReference>
<dbReference type="Pfam" id="PF17963">
    <property type="entry name" value="Big_9"/>
    <property type="match status" value="1"/>
</dbReference>
<sequence>MSVKRLVPIVATVIVAALGAVPPAAQAGARGALLYGNFNNDGLVDSAVLGVVEPSLCSTIVSYGSAPGIYVPPVAYTYLKPGGGTVYTDCPDIGVSVNLDADPEDEIWVGWTPGPPPPANFTLVVLQPPTFTPSASYNSHIVQPVFMGSGRFSDNGRYSPYTVGPGGVQNFIITGTSVVPGPIDYCSLDTPTVRLADWNRDGTDGTLVSYTNGCTDHSNGVLRIRQNGSIQQLQSDPTGRTSWAAKVVHANGDRYPDVQTTNRITGEVNYFINDALNMAGVLVRSPDANTDTLRLTSTKAITIDVLANDYTSRYAEIVITSPPRYGTVQVLSDRRIIYRPNPNHGRTDRFTYQLVEGSRRSSATVNITYPA</sequence>
<dbReference type="Proteomes" id="UP001339911">
    <property type="component" value="Unassembled WGS sequence"/>
</dbReference>
<dbReference type="EMBL" id="JAZGQL010000014">
    <property type="protein sequence ID" value="MEE6309108.1"/>
    <property type="molecule type" value="Genomic_DNA"/>
</dbReference>
<protein>
    <submittedName>
        <fullName evidence="2">Ig-like domain-containing protein</fullName>
    </submittedName>
</protein>